<name>A0A8J2KGT0_9HEXA</name>
<dbReference type="Proteomes" id="UP000708208">
    <property type="component" value="Unassembled WGS sequence"/>
</dbReference>
<dbReference type="EMBL" id="CAJVCH010316561">
    <property type="protein sequence ID" value="CAG7786365.1"/>
    <property type="molecule type" value="Genomic_DNA"/>
</dbReference>
<dbReference type="OrthoDB" id="6366728at2759"/>
<organism evidence="1 2">
    <name type="scientific">Allacma fusca</name>
    <dbReference type="NCBI Taxonomy" id="39272"/>
    <lineage>
        <taxon>Eukaryota</taxon>
        <taxon>Metazoa</taxon>
        <taxon>Ecdysozoa</taxon>
        <taxon>Arthropoda</taxon>
        <taxon>Hexapoda</taxon>
        <taxon>Collembola</taxon>
        <taxon>Symphypleona</taxon>
        <taxon>Sminthuridae</taxon>
        <taxon>Allacma</taxon>
    </lineage>
</organism>
<proteinExistence type="predicted"/>
<comment type="caution">
    <text evidence="1">The sequence shown here is derived from an EMBL/GenBank/DDBJ whole genome shotgun (WGS) entry which is preliminary data.</text>
</comment>
<gene>
    <name evidence="1" type="ORF">AFUS01_LOCUS24937</name>
</gene>
<reference evidence="1" key="1">
    <citation type="submission" date="2021-06" db="EMBL/GenBank/DDBJ databases">
        <authorList>
            <person name="Hodson N. C."/>
            <person name="Mongue J. A."/>
            <person name="Jaron S. K."/>
        </authorList>
    </citation>
    <scope>NUCLEOTIDE SEQUENCE</scope>
</reference>
<dbReference type="AlphaFoldDB" id="A0A8J2KGT0"/>
<evidence type="ECO:0000313" key="2">
    <source>
        <dbReference type="Proteomes" id="UP000708208"/>
    </source>
</evidence>
<accession>A0A8J2KGT0</accession>
<evidence type="ECO:0000313" key="1">
    <source>
        <dbReference type="EMBL" id="CAG7786365.1"/>
    </source>
</evidence>
<sequence length="179" mass="20382">MMLLENLWVIAEDILRVVLGPPCSLIQGDDCKYPVGFVSSVKDKPPIDDLERIVISFKDLLESFKLFGTVSEIYVLAILGETTTELFRAWCSIFMFTKHIGLNFSEGVAMSLNFFLIMNLGHYIESQKQQILNWILKWQWDLTAMGFFSINRRLLTGVATILTSYIIFVFQLKISGSPG</sequence>
<keyword evidence="2" id="KW-1185">Reference proteome</keyword>
<protein>
    <submittedName>
        <fullName evidence="1">Uncharacterized protein</fullName>
    </submittedName>
</protein>